<proteinExistence type="predicted"/>
<keyword evidence="3" id="KW-1185">Reference proteome</keyword>
<organism evidence="2 3">
    <name type="scientific">Lactonifactor longoviformis DSM 17459</name>
    <dbReference type="NCBI Taxonomy" id="1122155"/>
    <lineage>
        <taxon>Bacteria</taxon>
        <taxon>Bacillati</taxon>
        <taxon>Bacillota</taxon>
        <taxon>Clostridia</taxon>
        <taxon>Eubacteriales</taxon>
        <taxon>Clostridiaceae</taxon>
        <taxon>Lactonifactor</taxon>
    </lineage>
</organism>
<protein>
    <submittedName>
        <fullName evidence="2">Amidohydrolase family protein</fullName>
    </submittedName>
</protein>
<evidence type="ECO:0000313" key="3">
    <source>
        <dbReference type="Proteomes" id="UP000184245"/>
    </source>
</evidence>
<accession>A0A1M4SCP6</accession>
<dbReference type="GO" id="GO:0016787">
    <property type="term" value="F:hydrolase activity"/>
    <property type="evidence" value="ECO:0007669"/>
    <property type="project" value="UniProtKB-KW"/>
</dbReference>
<dbReference type="OrthoDB" id="9797498at2"/>
<dbReference type="PANTHER" id="PTHR43135">
    <property type="entry name" value="ALPHA-D-RIBOSE 1-METHYLPHOSPHONATE 5-TRIPHOSPHATE DIPHOSPHATASE"/>
    <property type="match status" value="1"/>
</dbReference>
<sequence>MFGECHAHIIMDAVNYKHAVNRHQTGVDESVIHAHFSAYQKLGIGFVRDGGDSLGVSRRAREIAPSYGIDYRTPIFAIHKNGHYGGIVGKGFDTLPEYAALVREVKVQGGDFIKIMTTGIMDFDTDGHITGNALPYALVKEMVHIAHEEGFSVMAHTNGAGPVYDALLAGVDSVEHGNYMDDECIRAFSQSKAVWVPTVTVVPNLIGCGRFSDTVLESIWRRAGETIRKAWKAGVTMALGSDAGAYLVPHGQGLLDEWERFKSILSGERDLEQRLELGERKIKEKF</sequence>
<dbReference type="Pfam" id="PF01979">
    <property type="entry name" value="Amidohydro_1"/>
    <property type="match status" value="1"/>
</dbReference>
<dbReference type="AlphaFoldDB" id="A0A1M4SCP6"/>
<dbReference type="Proteomes" id="UP000184245">
    <property type="component" value="Unassembled WGS sequence"/>
</dbReference>
<gene>
    <name evidence="2" type="ORF">SAMN02745158_00049</name>
</gene>
<dbReference type="PANTHER" id="PTHR43135:SF3">
    <property type="entry name" value="ALPHA-D-RIBOSE 1-METHYLPHOSPHONATE 5-TRIPHOSPHATE DIPHOSPHATASE"/>
    <property type="match status" value="1"/>
</dbReference>
<evidence type="ECO:0000313" key="2">
    <source>
        <dbReference type="EMBL" id="SHE29970.1"/>
    </source>
</evidence>
<name>A0A1M4SCP6_9CLOT</name>
<evidence type="ECO:0000259" key="1">
    <source>
        <dbReference type="Pfam" id="PF01979"/>
    </source>
</evidence>
<reference evidence="2 3" key="1">
    <citation type="submission" date="2016-11" db="EMBL/GenBank/DDBJ databases">
        <authorList>
            <person name="Jaros S."/>
            <person name="Januszkiewicz K."/>
            <person name="Wedrychowicz H."/>
        </authorList>
    </citation>
    <scope>NUCLEOTIDE SEQUENCE [LARGE SCALE GENOMIC DNA]</scope>
    <source>
        <strain evidence="2 3">DSM 17459</strain>
    </source>
</reference>
<dbReference type="STRING" id="1122155.SAMN02745158_00049"/>
<dbReference type="InterPro" id="IPR032466">
    <property type="entry name" value="Metal_Hydrolase"/>
</dbReference>
<dbReference type="InterPro" id="IPR006680">
    <property type="entry name" value="Amidohydro-rel"/>
</dbReference>
<dbReference type="Gene3D" id="3.20.20.140">
    <property type="entry name" value="Metal-dependent hydrolases"/>
    <property type="match status" value="1"/>
</dbReference>
<dbReference type="SUPFAM" id="SSF51556">
    <property type="entry name" value="Metallo-dependent hydrolases"/>
    <property type="match status" value="1"/>
</dbReference>
<feature type="domain" description="Amidohydrolase-related" evidence="1">
    <location>
        <begin position="81"/>
        <end position="245"/>
    </location>
</feature>
<keyword evidence="2" id="KW-0378">Hydrolase</keyword>
<dbReference type="InterPro" id="IPR051781">
    <property type="entry name" value="Metallo-dep_Hydrolase"/>
</dbReference>
<dbReference type="EMBL" id="FQVI01000001">
    <property type="protein sequence ID" value="SHE29970.1"/>
    <property type="molecule type" value="Genomic_DNA"/>
</dbReference>
<dbReference type="RefSeq" id="WP_072848125.1">
    <property type="nucleotide sequence ID" value="NZ_FQVI01000001.1"/>
</dbReference>